<sequence length="500" mass="57793">LLPLVDIDADVFDGLERFENEFVISFTETSREKSFTLLFLYRHPLPKRYYLTMKPYPDRQTTAVLRNFSNEMNKKRMLGSFENMEARIFQRTINEPCSNNIPMVLKSEPNSFFCTINTPLVTEVFKEFLTDSYVDQKDEKCDKARRICQLCMMQSCGIKNIDWNMRRSPFELASELAFMIQIQVVAKSPVTPLPIVCAISAGNATRWIAICRITANFAFVFGKFLEINYPLCSMWKVRVIHFHFHSGKTLQFTLTPDFDFKNRRIQCHLKRHRSSNNKNIVIDFGFDFTTLGKNQDLDHSTNTNSFHSNSYKVQIPLRIIPERAHNFLGGHFVFHLKENIPDIEEAVLIKNTQADSTNSTYCLVDLQHRKGGLLNNNSIELFRQRDEKYITFQNIKPFQFNTENWHKQGCAVEISDGIAQEQVVENATENVPVTVRIIPPKRQGAPFNYIVHEKDHKIQLHLSAKGALKCVLQTNFPPLYEFPDAGGEKCSTSKGCKVCW</sequence>
<dbReference type="AlphaFoldDB" id="A0A0R3T0X5"/>
<proteinExistence type="predicted"/>
<evidence type="ECO:0000313" key="1">
    <source>
        <dbReference type="WBParaSite" id="HNAJ_0000049701-mRNA-1"/>
    </source>
</evidence>
<organism evidence="1">
    <name type="scientific">Rodentolepis nana</name>
    <name type="common">Dwarf tapeworm</name>
    <name type="synonym">Hymenolepis nana</name>
    <dbReference type="NCBI Taxonomy" id="102285"/>
    <lineage>
        <taxon>Eukaryota</taxon>
        <taxon>Metazoa</taxon>
        <taxon>Spiralia</taxon>
        <taxon>Lophotrochozoa</taxon>
        <taxon>Platyhelminthes</taxon>
        <taxon>Cestoda</taxon>
        <taxon>Eucestoda</taxon>
        <taxon>Cyclophyllidea</taxon>
        <taxon>Hymenolepididae</taxon>
        <taxon>Rodentolepis</taxon>
    </lineage>
</organism>
<name>A0A0R3T0X5_RODNA</name>
<reference evidence="1" key="1">
    <citation type="submission" date="2017-02" db="UniProtKB">
        <authorList>
            <consortium name="WormBaseParasite"/>
        </authorList>
    </citation>
    <scope>IDENTIFICATION</scope>
</reference>
<accession>A0A0R3T0X5</accession>
<protein>
    <submittedName>
        <fullName evidence="1">Deleted in lung and esophageal cancer protein 1</fullName>
    </submittedName>
</protein>
<dbReference type="WBParaSite" id="HNAJ_0000049701-mRNA-1">
    <property type="protein sequence ID" value="HNAJ_0000049701-mRNA-1"/>
    <property type="gene ID" value="HNAJ_0000049701"/>
</dbReference>